<evidence type="ECO:0000313" key="2">
    <source>
        <dbReference type="EMBL" id="GHH81629.1"/>
    </source>
</evidence>
<protein>
    <submittedName>
        <fullName evidence="2">Uncharacterized protein</fullName>
    </submittedName>
</protein>
<dbReference type="AlphaFoldDB" id="A0A919GCU7"/>
<evidence type="ECO:0000256" key="1">
    <source>
        <dbReference type="SAM" id="MobiDB-lite"/>
    </source>
</evidence>
<reference evidence="2" key="1">
    <citation type="journal article" date="2014" name="Int. J. Syst. Evol. Microbiol.">
        <title>Complete genome sequence of Corynebacterium casei LMG S-19264T (=DSM 44701T), isolated from a smear-ripened cheese.</title>
        <authorList>
            <consortium name="US DOE Joint Genome Institute (JGI-PGF)"/>
            <person name="Walter F."/>
            <person name="Albersmeier A."/>
            <person name="Kalinowski J."/>
            <person name="Ruckert C."/>
        </authorList>
    </citation>
    <scope>NUCLEOTIDE SEQUENCE</scope>
    <source>
        <strain evidence="2">JCM 5069</strain>
    </source>
</reference>
<evidence type="ECO:0000313" key="3">
    <source>
        <dbReference type="Proteomes" id="UP000603708"/>
    </source>
</evidence>
<sequence>MVHSVVVKTEEKLTDRYQSRSVQNPENMTNAMASTASTPSVMSRVRTRRDGRPTLIRDPEGPEPRSGIWKAKVRTSKFANSCR</sequence>
<dbReference type="Proteomes" id="UP000603708">
    <property type="component" value="Unassembled WGS sequence"/>
</dbReference>
<gene>
    <name evidence="2" type="ORF">GCM10018793_39460</name>
</gene>
<name>A0A919GCU7_9ACTN</name>
<feature type="region of interest" description="Disordered" evidence="1">
    <location>
        <begin position="1"/>
        <end position="67"/>
    </location>
</feature>
<organism evidence="2 3">
    <name type="scientific">Streptomyces sulfonofaciens</name>
    <dbReference type="NCBI Taxonomy" id="68272"/>
    <lineage>
        <taxon>Bacteria</taxon>
        <taxon>Bacillati</taxon>
        <taxon>Actinomycetota</taxon>
        <taxon>Actinomycetes</taxon>
        <taxon>Kitasatosporales</taxon>
        <taxon>Streptomycetaceae</taxon>
        <taxon>Streptomyces</taxon>
    </lineage>
</organism>
<feature type="compositionally biased region" description="Polar residues" evidence="1">
    <location>
        <begin position="19"/>
        <end position="41"/>
    </location>
</feature>
<feature type="compositionally biased region" description="Basic and acidic residues" evidence="1">
    <location>
        <begin position="48"/>
        <end position="63"/>
    </location>
</feature>
<dbReference type="EMBL" id="BNCD01000011">
    <property type="protein sequence ID" value="GHH81629.1"/>
    <property type="molecule type" value="Genomic_DNA"/>
</dbReference>
<proteinExistence type="predicted"/>
<comment type="caution">
    <text evidence="2">The sequence shown here is derived from an EMBL/GenBank/DDBJ whole genome shotgun (WGS) entry which is preliminary data.</text>
</comment>
<accession>A0A919GCU7</accession>
<keyword evidence="3" id="KW-1185">Reference proteome</keyword>
<feature type="compositionally biased region" description="Basic and acidic residues" evidence="1">
    <location>
        <begin position="8"/>
        <end position="18"/>
    </location>
</feature>
<reference evidence="2" key="2">
    <citation type="submission" date="2020-09" db="EMBL/GenBank/DDBJ databases">
        <authorList>
            <person name="Sun Q."/>
            <person name="Ohkuma M."/>
        </authorList>
    </citation>
    <scope>NUCLEOTIDE SEQUENCE</scope>
    <source>
        <strain evidence="2">JCM 5069</strain>
    </source>
</reference>